<evidence type="ECO:0000256" key="8">
    <source>
        <dbReference type="ARBA" id="ARBA00022801"/>
    </source>
</evidence>
<evidence type="ECO:0000313" key="14">
    <source>
        <dbReference type="EMBL" id="CUH38399.1"/>
    </source>
</evidence>
<feature type="compositionally biased region" description="Low complexity" evidence="12">
    <location>
        <begin position="58"/>
        <end position="68"/>
    </location>
</feature>
<organism evidence="14 15">
    <name type="scientific">Jannaschia seosinensis</name>
    <dbReference type="NCBI Taxonomy" id="313367"/>
    <lineage>
        <taxon>Bacteria</taxon>
        <taxon>Pseudomonadati</taxon>
        <taxon>Pseudomonadota</taxon>
        <taxon>Alphaproteobacteria</taxon>
        <taxon>Rhodobacterales</taxon>
        <taxon>Roseobacteraceae</taxon>
        <taxon>Jannaschia</taxon>
    </lineage>
</organism>
<keyword evidence="11" id="KW-0234">DNA repair</keyword>
<dbReference type="EMBL" id="CYPR01000085">
    <property type="protein sequence ID" value="CUH38399.1"/>
    <property type="molecule type" value="Genomic_DNA"/>
</dbReference>
<dbReference type="PANTHER" id="PTHR33693:SF1">
    <property type="entry name" value="TYPE-4 URACIL-DNA GLYCOSYLASE"/>
    <property type="match status" value="1"/>
</dbReference>
<dbReference type="RefSeq" id="WP_055662992.1">
    <property type="nucleotide sequence ID" value="NZ_CYPR01000085.1"/>
</dbReference>
<dbReference type="GO" id="GO:0004844">
    <property type="term" value="F:uracil DNA N-glycosylase activity"/>
    <property type="evidence" value="ECO:0007669"/>
    <property type="project" value="UniProtKB-EC"/>
</dbReference>
<evidence type="ECO:0000256" key="10">
    <source>
        <dbReference type="ARBA" id="ARBA00023014"/>
    </source>
</evidence>
<dbReference type="NCBIfam" id="TIGR00758">
    <property type="entry name" value="UDG_fam4"/>
    <property type="match status" value="1"/>
</dbReference>
<keyword evidence="9" id="KW-0408">Iron</keyword>
<evidence type="ECO:0000256" key="12">
    <source>
        <dbReference type="SAM" id="MobiDB-lite"/>
    </source>
</evidence>
<evidence type="ECO:0000256" key="6">
    <source>
        <dbReference type="ARBA" id="ARBA00022723"/>
    </source>
</evidence>
<gene>
    <name evidence="14" type="ORF">JSE7799_01407</name>
</gene>
<sequence>MEPDLDPHAARAALEWLIEMGCDEAIGPSPVDRYALPARMPAPARAKTPPPDSVPQFAPASAAPEDPVAAAERAAAGAADLAGLKAAMMAYPHCDLRLGAKSLVFSDGDPAARVMIVGEAPGREEDRQGKPFVGQAGQLLDRMLGAIGLARQAEDPARAIYITNVLPWRPPSNRDPAADEVAMMLPFLRRHVELAAPEMLVVMGNHAAFALLGKRGITRLRGAWSEALGLPVLPMLHPAYLLRQPAAKRDAWADLLSLAARLDEPPS</sequence>
<dbReference type="PANTHER" id="PTHR33693">
    <property type="entry name" value="TYPE-5 URACIL-DNA GLYCOSYLASE"/>
    <property type="match status" value="1"/>
</dbReference>
<evidence type="ECO:0000259" key="13">
    <source>
        <dbReference type="SMART" id="SM00986"/>
    </source>
</evidence>
<dbReference type="OrthoDB" id="5290748at2"/>
<dbReference type="Pfam" id="PF03167">
    <property type="entry name" value="UDG"/>
    <property type="match status" value="1"/>
</dbReference>
<dbReference type="Gene3D" id="3.40.470.10">
    <property type="entry name" value="Uracil-DNA glycosylase-like domain"/>
    <property type="match status" value="1"/>
</dbReference>
<name>A0A0M7B7K5_9RHOB</name>
<keyword evidence="7" id="KW-0227">DNA damage</keyword>
<dbReference type="Proteomes" id="UP000049455">
    <property type="component" value="Unassembled WGS sequence"/>
</dbReference>
<keyword evidence="8" id="KW-0378">Hydrolase</keyword>
<dbReference type="SMART" id="SM00986">
    <property type="entry name" value="UDG"/>
    <property type="match status" value="1"/>
</dbReference>
<evidence type="ECO:0000256" key="4">
    <source>
        <dbReference type="ARBA" id="ARBA00019403"/>
    </source>
</evidence>
<accession>A0A0M7B7K5</accession>
<dbReference type="CDD" id="cd10030">
    <property type="entry name" value="UDG-F4_TTUDGA_SPO1dp_like"/>
    <property type="match status" value="1"/>
</dbReference>
<keyword evidence="5" id="KW-0004">4Fe-4S</keyword>
<evidence type="ECO:0000256" key="2">
    <source>
        <dbReference type="ARBA" id="ARBA00006521"/>
    </source>
</evidence>
<reference evidence="14 15" key="1">
    <citation type="submission" date="2015-09" db="EMBL/GenBank/DDBJ databases">
        <authorList>
            <person name="Jackson K.R."/>
            <person name="Lunt B.L."/>
            <person name="Fisher J.N.B."/>
            <person name="Gardner A.V."/>
            <person name="Bailey M.E."/>
            <person name="Deus L.M."/>
            <person name="Earl A.S."/>
            <person name="Gibby P.D."/>
            <person name="Hartmann K.A."/>
            <person name="Liu J.E."/>
            <person name="Manci A.M."/>
            <person name="Nielsen D.A."/>
            <person name="Solomon M.B."/>
            <person name="Breakwell D.P."/>
            <person name="Burnett S.H."/>
            <person name="Grose J.H."/>
        </authorList>
    </citation>
    <scope>NUCLEOTIDE SEQUENCE [LARGE SCALE GENOMIC DNA]</scope>
    <source>
        <strain evidence="14 15">CECT 7799</strain>
    </source>
</reference>
<dbReference type="EC" id="3.2.2.27" evidence="3"/>
<evidence type="ECO:0000256" key="1">
    <source>
        <dbReference type="ARBA" id="ARBA00001400"/>
    </source>
</evidence>
<feature type="domain" description="Uracil-DNA glycosylase-like" evidence="13">
    <location>
        <begin position="105"/>
        <end position="256"/>
    </location>
</feature>
<proteinExistence type="inferred from homology"/>
<dbReference type="SUPFAM" id="SSF52141">
    <property type="entry name" value="Uracil-DNA glycosylase-like"/>
    <property type="match status" value="1"/>
</dbReference>
<keyword evidence="6" id="KW-0479">Metal-binding</keyword>
<dbReference type="InterPro" id="IPR036895">
    <property type="entry name" value="Uracil-DNA_glycosylase-like_sf"/>
</dbReference>
<dbReference type="SMART" id="SM00987">
    <property type="entry name" value="UreE_C"/>
    <property type="match status" value="1"/>
</dbReference>
<dbReference type="GO" id="GO:0046872">
    <property type="term" value="F:metal ion binding"/>
    <property type="evidence" value="ECO:0007669"/>
    <property type="project" value="UniProtKB-KW"/>
</dbReference>
<dbReference type="GO" id="GO:0006281">
    <property type="term" value="P:DNA repair"/>
    <property type="evidence" value="ECO:0007669"/>
    <property type="project" value="UniProtKB-KW"/>
</dbReference>
<feature type="region of interest" description="Disordered" evidence="12">
    <location>
        <begin position="41"/>
        <end position="68"/>
    </location>
</feature>
<dbReference type="InterPro" id="IPR005273">
    <property type="entry name" value="Ura-DNA_glyco_family4"/>
</dbReference>
<dbReference type="InterPro" id="IPR051536">
    <property type="entry name" value="UDG_Type-4/5"/>
</dbReference>
<dbReference type="InterPro" id="IPR005122">
    <property type="entry name" value="Uracil-DNA_glycosylase-like"/>
</dbReference>
<protein>
    <recommendedName>
        <fullName evidence="4">Type-4 uracil-DNA glycosylase</fullName>
        <ecNumber evidence="3">3.2.2.27</ecNumber>
    </recommendedName>
</protein>
<evidence type="ECO:0000313" key="15">
    <source>
        <dbReference type="Proteomes" id="UP000049455"/>
    </source>
</evidence>
<dbReference type="AlphaFoldDB" id="A0A0M7B7K5"/>
<evidence type="ECO:0000256" key="11">
    <source>
        <dbReference type="ARBA" id="ARBA00023204"/>
    </source>
</evidence>
<dbReference type="GO" id="GO:0051539">
    <property type="term" value="F:4 iron, 4 sulfur cluster binding"/>
    <property type="evidence" value="ECO:0007669"/>
    <property type="project" value="UniProtKB-KW"/>
</dbReference>
<keyword evidence="15" id="KW-1185">Reference proteome</keyword>
<evidence type="ECO:0000256" key="5">
    <source>
        <dbReference type="ARBA" id="ARBA00022485"/>
    </source>
</evidence>
<comment type="similarity">
    <text evidence="2">Belongs to the uracil-DNA glycosylase (UDG) superfamily. Type 4 (UDGa) family.</text>
</comment>
<keyword evidence="10" id="KW-0411">Iron-sulfur</keyword>
<evidence type="ECO:0000256" key="9">
    <source>
        <dbReference type="ARBA" id="ARBA00023004"/>
    </source>
</evidence>
<dbReference type="STRING" id="313367.JSE7799_01407"/>
<comment type="catalytic activity">
    <reaction evidence="1">
        <text>Hydrolyzes single-stranded DNA or mismatched double-stranded DNA and polynucleotides, releasing free uracil.</text>
        <dbReference type="EC" id="3.2.2.27"/>
    </reaction>
</comment>
<evidence type="ECO:0000256" key="7">
    <source>
        <dbReference type="ARBA" id="ARBA00022763"/>
    </source>
</evidence>
<evidence type="ECO:0000256" key="3">
    <source>
        <dbReference type="ARBA" id="ARBA00012030"/>
    </source>
</evidence>